<accession>A0A7G8P6T7</accession>
<dbReference type="GO" id="GO:0016020">
    <property type="term" value="C:membrane"/>
    <property type="evidence" value="ECO:0007669"/>
    <property type="project" value="TreeGrafter"/>
</dbReference>
<dbReference type="KEGG" id="mflu:HZU40_17255"/>
<evidence type="ECO:0000259" key="3">
    <source>
        <dbReference type="SMART" id="SM00822"/>
    </source>
</evidence>
<sequence>MSHDPLTGRVILISGAAGGIGSATARRLTQRGAKVVLGDLHAPALDELATELGANAQPVVLDVTDPESCAAAVQFALTQHGRLDAVWANAGISAFGPLELVEQDTWRRVIAVNLVGVYNLVRAGLPAVIDSQGYVAMTASWASFAHSPGHSAYAAAKAGVEALANSLRSELAHQGVRVGVFHPGWIDTPMVTNKIDSQPAFNVMLNSLPKPLRKVTAVEDVAEILADALATRTDKVVYPRVGWALHALRPLLATPLLASRSRKVAPLMRRLYAQQIE</sequence>
<evidence type="ECO:0000256" key="1">
    <source>
        <dbReference type="ARBA" id="ARBA00006484"/>
    </source>
</evidence>
<evidence type="ECO:0000313" key="4">
    <source>
        <dbReference type="EMBL" id="QNJ90053.1"/>
    </source>
</evidence>
<dbReference type="PRINTS" id="PR00081">
    <property type="entry name" value="GDHRDH"/>
</dbReference>
<comment type="similarity">
    <text evidence="1">Belongs to the short-chain dehydrogenases/reductases (SDR) family.</text>
</comment>
<keyword evidence="2" id="KW-0560">Oxidoreductase</keyword>
<dbReference type="Proteomes" id="UP000515498">
    <property type="component" value="Chromosome"/>
</dbReference>
<dbReference type="EMBL" id="CP059894">
    <property type="protein sequence ID" value="QNJ90053.1"/>
    <property type="molecule type" value="Genomic_DNA"/>
</dbReference>
<dbReference type="SMART" id="SM00822">
    <property type="entry name" value="PKS_KR"/>
    <property type="match status" value="1"/>
</dbReference>
<reference evidence="4 5" key="1">
    <citation type="submission" date="2020-07" db="EMBL/GenBank/DDBJ databases">
        <title>Draft genome sequence of four isobutane-metabolizing strains capable of cometabolically degrading diverse ether contaminants.</title>
        <authorList>
            <person name="Chen W."/>
            <person name="Faulkner N."/>
            <person name="Smith C."/>
            <person name="Hyman M."/>
        </authorList>
    </citation>
    <scope>NUCLEOTIDE SEQUENCE [LARGE SCALE GENOMIC DNA]</scope>
    <source>
        <strain evidence="4 5">2A</strain>
    </source>
</reference>
<organism evidence="4 5">
    <name type="scientific">Mycolicibacterium fluoranthenivorans</name>
    <dbReference type="NCBI Taxonomy" id="258505"/>
    <lineage>
        <taxon>Bacteria</taxon>
        <taxon>Bacillati</taxon>
        <taxon>Actinomycetota</taxon>
        <taxon>Actinomycetes</taxon>
        <taxon>Mycobacteriales</taxon>
        <taxon>Mycobacteriaceae</taxon>
        <taxon>Mycolicibacterium</taxon>
    </lineage>
</organism>
<dbReference type="FunFam" id="3.40.50.720:FF:000084">
    <property type="entry name" value="Short-chain dehydrogenase reductase"/>
    <property type="match status" value="1"/>
</dbReference>
<dbReference type="PROSITE" id="PS00061">
    <property type="entry name" value="ADH_SHORT"/>
    <property type="match status" value="1"/>
</dbReference>
<dbReference type="SUPFAM" id="SSF51735">
    <property type="entry name" value="NAD(P)-binding Rossmann-fold domains"/>
    <property type="match status" value="1"/>
</dbReference>
<name>A0A7G8P6T7_9MYCO</name>
<dbReference type="RefSeq" id="WP_187095203.1">
    <property type="nucleotide sequence ID" value="NZ_CP059894.1"/>
</dbReference>
<protein>
    <submittedName>
        <fullName evidence="4">SDR family NAD(P)-dependent oxidoreductase</fullName>
    </submittedName>
</protein>
<dbReference type="InterPro" id="IPR057326">
    <property type="entry name" value="KR_dom"/>
</dbReference>
<dbReference type="InterPro" id="IPR020904">
    <property type="entry name" value="Sc_DH/Rdtase_CS"/>
</dbReference>
<dbReference type="PANTHER" id="PTHR44196:SF1">
    <property type="entry name" value="DEHYDROGENASE_REDUCTASE SDR FAMILY MEMBER 7B"/>
    <property type="match status" value="1"/>
</dbReference>
<dbReference type="Gene3D" id="3.40.50.720">
    <property type="entry name" value="NAD(P)-binding Rossmann-like Domain"/>
    <property type="match status" value="1"/>
</dbReference>
<evidence type="ECO:0000313" key="5">
    <source>
        <dbReference type="Proteomes" id="UP000515498"/>
    </source>
</evidence>
<dbReference type="GO" id="GO:0016491">
    <property type="term" value="F:oxidoreductase activity"/>
    <property type="evidence" value="ECO:0007669"/>
    <property type="project" value="UniProtKB-KW"/>
</dbReference>
<dbReference type="Pfam" id="PF00106">
    <property type="entry name" value="adh_short"/>
    <property type="match status" value="1"/>
</dbReference>
<dbReference type="CDD" id="cd05233">
    <property type="entry name" value="SDR_c"/>
    <property type="match status" value="1"/>
</dbReference>
<evidence type="ECO:0000256" key="2">
    <source>
        <dbReference type="ARBA" id="ARBA00023002"/>
    </source>
</evidence>
<gene>
    <name evidence="4" type="ORF">HZU40_17255</name>
</gene>
<dbReference type="InterPro" id="IPR002347">
    <property type="entry name" value="SDR_fam"/>
</dbReference>
<dbReference type="PANTHER" id="PTHR44196">
    <property type="entry name" value="DEHYDROGENASE/REDUCTASE SDR FAMILY MEMBER 7B"/>
    <property type="match status" value="1"/>
</dbReference>
<feature type="domain" description="Ketoreductase" evidence="3">
    <location>
        <begin position="9"/>
        <end position="188"/>
    </location>
</feature>
<dbReference type="InterPro" id="IPR036291">
    <property type="entry name" value="NAD(P)-bd_dom_sf"/>
</dbReference>
<dbReference type="AlphaFoldDB" id="A0A7G8P6T7"/>
<proteinExistence type="inferred from homology"/>